<reference evidence="5" key="1">
    <citation type="submission" date="2016-09" db="EMBL/GenBank/DDBJ databases">
        <authorList>
            <person name="Gulvik C.A."/>
        </authorList>
    </citation>
    <scope>NUCLEOTIDE SEQUENCE [LARGE SCALE GENOMIC DNA]</scope>
    <source>
        <strain evidence="5">LMG 26306</strain>
    </source>
</reference>
<dbReference type="EMBL" id="MIKB01000004">
    <property type="protein sequence ID" value="OEG18343.1"/>
    <property type="molecule type" value="Genomic_DNA"/>
</dbReference>
<feature type="domain" description="WxL Interacting Protein peptidoglycan binding" evidence="2">
    <location>
        <begin position="40"/>
        <end position="155"/>
    </location>
</feature>
<comment type="caution">
    <text evidence="4">The sequence shown here is derived from an EMBL/GenBank/DDBJ whole genome shotgun (WGS) entry which is preliminary data.</text>
</comment>
<evidence type="ECO:0000313" key="5">
    <source>
        <dbReference type="Proteomes" id="UP000094764"/>
    </source>
</evidence>
<sequence length="363" mass="40963">MKNKRIYIVTMVIIFIITLTIWPIKSLAQEAGGATGFVYEIKFPENQQKDAGYFDLKMTPGQKQKVEVLLKNPRDEEVTVETSLNGAKTNMNGVLEYGPVNLKKDDSLKYDFIDVVKAPEKIVLPPNSEKTLEIEITMPQTSYDGLIVGGIQLKKADDNKDKTQEGANVVNKYAYVIAMVLHEKDVKVEPEMNLNKVNAGQSNARNVIYVDVSNIKANFLDNLSMEAQIMSDKSDEVLYETKKSSMRMAPNSNMTFPVNMQGEKMVPGKYRAHILATSGDKKWEWTEAFEITSEEADKFNREDVGLVQEKGTNWLLIVGAAVGLFVVILTIFFIIRLIRQKREAVKKAERRKKNKAQANNADK</sequence>
<evidence type="ECO:0000259" key="2">
    <source>
        <dbReference type="Pfam" id="PF06030"/>
    </source>
</evidence>
<dbReference type="Pfam" id="PF11797">
    <property type="entry name" value="WxLIP_HBD"/>
    <property type="match status" value="1"/>
</dbReference>
<evidence type="ECO:0000259" key="3">
    <source>
        <dbReference type="Pfam" id="PF11797"/>
    </source>
</evidence>
<dbReference type="Proteomes" id="UP000094764">
    <property type="component" value="Unassembled WGS sequence"/>
</dbReference>
<name>A0A1E5H0B8_9ENTE</name>
<dbReference type="RefSeq" id="WP_069634228.1">
    <property type="nucleotide sequence ID" value="NZ_JXKZ01000016.1"/>
</dbReference>
<accession>A0A1E5H0B8</accession>
<dbReference type="InterPro" id="IPR010317">
    <property type="entry name" value="WxLIP_PGBD"/>
</dbReference>
<organism evidence="4 5">
    <name type="scientific">Enterococcus quebecensis</name>
    <dbReference type="NCBI Taxonomy" id="903983"/>
    <lineage>
        <taxon>Bacteria</taxon>
        <taxon>Bacillati</taxon>
        <taxon>Bacillota</taxon>
        <taxon>Bacilli</taxon>
        <taxon>Lactobacillales</taxon>
        <taxon>Enterococcaceae</taxon>
        <taxon>Enterococcus</taxon>
    </lineage>
</organism>
<keyword evidence="5" id="KW-1185">Reference proteome</keyword>
<evidence type="ECO:0000313" key="4">
    <source>
        <dbReference type="EMBL" id="OEG18343.1"/>
    </source>
</evidence>
<dbReference type="InterPro" id="IPR021759">
    <property type="entry name" value="WxLIP_HBD"/>
</dbReference>
<keyword evidence="1" id="KW-0472">Membrane</keyword>
<keyword evidence="1" id="KW-0812">Transmembrane</keyword>
<gene>
    <name evidence="4" type="ORF">BCR23_14015</name>
</gene>
<dbReference type="AlphaFoldDB" id="A0A1E5H0B8"/>
<dbReference type="Pfam" id="PF06030">
    <property type="entry name" value="WxLIP_PGBD"/>
    <property type="match status" value="1"/>
</dbReference>
<feature type="transmembrane region" description="Helical" evidence="1">
    <location>
        <begin position="7"/>
        <end position="24"/>
    </location>
</feature>
<evidence type="ECO:0000256" key="1">
    <source>
        <dbReference type="SAM" id="Phobius"/>
    </source>
</evidence>
<proteinExistence type="predicted"/>
<feature type="domain" description="WxL Interacting Protein host binding" evidence="3">
    <location>
        <begin position="165"/>
        <end position="301"/>
    </location>
</feature>
<dbReference type="STRING" id="903983.BCR23_14015"/>
<dbReference type="OrthoDB" id="2148359at2"/>
<feature type="transmembrane region" description="Helical" evidence="1">
    <location>
        <begin position="314"/>
        <end position="338"/>
    </location>
</feature>
<keyword evidence="1" id="KW-1133">Transmembrane helix</keyword>
<protein>
    <submittedName>
        <fullName evidence="4">Uncharacterized protein</fullName>
    </submittedName>
</protein>